<feature type="active site" evidence="2">
    <location>
        <position position="152"/>
    </location>
</feature>
<dbReference type="NCBIfam" id="TIGR00079">
    <property type="entry name" value="pept_deformyl"/>
    <property type="match status" value="1"/>
</dbReference>
<comment type="similarity">
    <text evidence="1 2">Belongs to the polypeptide deformylase family.</text>
</comment>
<dbReference type="InterPro" id="IPR023635">
    <property type="entry name" value="Peptide_deformylase"/>
</dbReference>
<comment type="cofactor">
    <cofactor evidence="2">
        <name>Fe(2+)</name>
        <dbReference type="ChEBI" id="CHEBI:29033"/>
    </cofactor>
    <text evidence="2">Binds 1 Fe(2+) ion.</text>
</comment>
<dbReference type="PRINTS" id="PR01576">
    <property type="entry name" value="PDEFORMYLASE"/>
</dbReference>
<dbReference type="PANTHER" id="PTHR10458:SF22">
    <property type="entry name" value="PEPTIDE DEFORMYLASE"/>
    <property type="match status" value="1"/>
</dbReference>
<evidence type="ECO:0000313" key="3">
    <source>
        <dbReference type="EMBL" id="RZV39938.1"/>
    </source>
</evidence>
<gene>
    <name evidence="2 3" type="primary">def</name>
    <name evidence="3" type="ORF">EVJ48_03185</name>
</gene>
<comment type="caution">
    <text evidence="3">The sequence shown here is derived from an EMBL/GenBank/DDBJ whole genome shotgun (WGS) entry which is preliminary data.</text>
</comment>
<dbReference type="Pfam" id="PF01327">
    <property type="entry name" value="Pep_deformylase"/>
    <property type="match status" value="1"/>
</dbReference>
<feature type="binding site" evidence="2">
    <location>
        <position position="155"/>
    </location>
    <ligand>
        <name>Fe cation</name>
        <dbReference type="ChEBI" id="CHEBI:24875"/>
    </ligand>
</feature>
<accession>A0A520XFI3</accession>
<sequence length="188" mass="21213">MEFLNILKYPDPKLRIKANPLEISDIKNNIPLIKSLVYTMYKADGIGLAATQAGINKRIIVLDLARKKDKEISFSLDEDIILTANKDLIIAVNPEIIFKEGKTTYEEGCLSIPGFNADVDRFFEIKVKAYDISGNEFVMEAKDLLSIAFQHEIDHLDGILFIDKVSPLKRSLYNASLKKKKKLEHAAS</sequence>
<dbReference type="InterPro" id="IPR036821">
    <property type="entry name" value="Peptide_deformylase_sf"/>
</dbReference>
<dbReference type="PANTHER" id="PTHR10458">
    <property type="entry name" value="PEPTIDE DEFORMYLASE"/>
    <property type="match status" value="1"/>
</dbReference>
<comment type="function">
    <text evidence="2">Removes the formyl group from the N-terminal Met of newly synthesized proteins. Requires at least a dipeptide for an efficient rate of reaction. N-terminal L-methionine is a prerequisite for activity but the enzyme has broad specificity at other positions.</text>
</comment>
<evidence type="ECO:0000256" key="1">
    <source>
        <dbReference type="ARBA" id="ARBA00010759"/>
    </source>
</evidence>
<dbReference type="AlphaFoldDB" id="A0A520XFI3"/>
<evidence type="ECO:0000256" key="2">
    <source>
        <dbReference type="HAMAP-Rule" id="MF_00163"/>
    </source>
</evidence>
<dbReference type="SUPFAM" id="SSF56420">
    <property type="entry name" value="Peptide deformylase"/>
    <property type="match status" value="1"/>
</dbReference>
<dbReference type="GO" id="GO:0042586">
    <property type="term" value="F:peptide deformylase activity"/>
    <property type="evidence" value="ECO:0007669"/>
    <property type="project" value="UniProtKB-UniRule"/>
</dbReference>
<dbReference type="NCBIfam" id="NF001159">
    <property type="entry name" value="PRK00150.1-3"/>
    <property type="match status" value="1"/>
</dbReference>
<protein>
    <recommendedName>
        <fullName evidence="2">Peptide deformylase</fullName>
        <shortName evidence="2">PDF</shortName>
        <ecNumber evidence="2">3.5.1.88</ecNumber>
    </recommendedName>
    <alternativeName>
        <fullName evidence="2">Polypeptide deformylase</fullName>
    </alternativeName>
</protein>
<dbReference type="EC" id="3.5.1.88" evidence="2"/>
<keyword evidence="2" id="KW-0648">Protein biosynthesis</keyword>
<keyword evidence="2" id="KW-0408">Iron</keyword>
<name>A0A520XFI3_9DELT</name>
<feature type="binding site" evidence="2">
    <location>
        <position position="109"/>
    </location>
    <ligand>
        <name>Fe cation</name>
        <dbReference type="ChEBI" id="CHEBI:24875"/>
    </ligand>
</feature>
<proteinExistence type="inferred from homology"/>
<dbReference type="Gene3D" id="3.90.45.10">
    <property type="entry name" value="Peptide deformylase"/>
    <property type="match status" value="1"/>
</dbReference>
<dbReference type="PIRSF" id="PIRSF004749">
    <property type="entry name" value="Pep_def"/>
    <property type="match status" value="1"/>
</dbReference>
<organism evidence="3 4">
    <name type="scientific">Candidatus Acidulodesulfobacterium acidiphilum</name>
    <dbReference type="NCBI Taxonomy" id="2597224"/>
    <lineage>
        <taxon>Bacteria</taxon>
        <taxon>Deltaproteobacteria</taxon>
        <taxon>Candidatus Acidulodesulfobacterales</taxon>
        <taxon>Candidatus Acidulodesulfobacterium</taxon>
    </lineage>
</organism>
<reference evidence="3 4" key="1">
    <citation type="submission" date="2019-01" db="EMBL/GenBank/DDBJ databases">
        <title>Insights into ecological role of a new deltaproteobacterial order Candidatus Sinidesulfobacterales (Sva0485) by metagenomics and metatranscriptomics.</title>
        <authorList>
            <person name="Tan S."/>
            <person name="Liu J."/>
            <person name="Fang Y."/>
            <person name="Hedlund B."/>
            <person name="Lian Z.-H."/>
            <person name="Huang L.-Y."/>
            <person name="Li J.-T."/>
            <person name="Huang L.-N."/>
            <person name="Li W.-J."/>
            <person name="Jiang H.-C."/>
            <person name="Dong H.-L."/>
            <person name="Shu W.-S."/>
        </authorList>
    </citation>
    <scope>NUCLEOTIDE SEQUENCE [LARGE SCALE GENOMIC DNA]</scope>
    <source>
        <strain evidence="3">AP4</strain>
    </source>
</reference>
<dbReference type="HAMAP" id="MF_00163">
    <property type="entry name" value="Pep_deformylase"/>
    <property type="match status" value="1"/>
</dbReference>
<keyword evidence="2 3" id="KW-0378">Hydrolase</keyword>
<dbReference type="CDD" id="cd00487">
    <property type="entry name" value="Pep_deformylase"/>
    <property type="match status" value="1"/>
</dbReference>
<dbReference type="GO" id="GO:0046872">
    <property type="term" value="F:metal ion binding"/>
    <property type="evidence" value="ECO:0007669"/>
    <property type="project" value="UniProtKB-KW"/>
</dbReference>
<dbReference type="Proteomes" id="UP000322454">
    <property type="component" value="Unassembled WGS sequence"/>
</dbReference>
<evidence type="ECO:0000313" key="4">
    <source>
        <dbReference type="Proteomes" id="UP000322454"/>
    </source>
</evidence>
<dbReference type="EMBL" id="SHMQ01000005">
    <property type="protein sequence ID" value="RZV39938.1"/>
    <property type="molecule type" value="Genomic_DNA"/>
</dbReference>
<comment type="catalytic activity">
    <reaction evidence="2">
        <text>N-terminal N-formyl-L-methionyl-[peptide] + H2O = N-terminal L-methionyl-[peptide] + formate</text>
        <dbReference type="Rhea" id="RHEA:24420"/>
        <dbReference type="Rhea" id="RHEA-COMP:10639"/>
        <dbReference type="Rhea" id="RHEA-COMP:10640"/>
        <dbReference type="ChEBI" id="CHEBI:15377"/>
        <dbReference type="ChEBI" id="CHEBI:15740"/>
        <dbReference type="ChEBI" id="CHEBI:49298"/>
        <dbReference type="ChEBI" id="CHEBI:64731"/>
        <dbReference type="EC" id="3.5.1.88"/>
    </reaction>
</comment>
<keyword evidence="2" id="KW-0479">Metal-binding</keyword>
<dbReference type="GO" id="GO:0006412">
    <property type="term" value="P:translation"/>
    <property type="evidence" value="ECO:0007669"/>
    <property type="project" value="UniProtKB-UniRule"/>
</dbReference>
<feature type="binding site" evidence="2">
    <location>
        <position position="151"/>
    </location>
    <ligand>
        <name>Fe cation</name>
        <dbReference type="ChEBI" id="CHEBI:24875"/>
    </ligand>
</feature>